<dbReference type="PANTHER" id="PTHR45728">
    <property type="entry name" value="ACETYL-COA CARBOXYLASE, ISOFORM A"/>
    <property type="match status" value="1"/>
</dbReference>
<dbReference type="Gene3D" id="1.25.40.10">
    <property type="entry name" value="Tetratricopeptide repeat domain"/>
    <property type="match status" value="1"/>
</dbReference>
<dbReference type="PANTHER" id="PTHR45728:SF3">
    <property type="entry name" value="ACETYL-COA CARBOXYLASE"/>
    <property type="match status" value="1"/>
</dbReference>
<feature type="domain" description="Biotin carboxylation" evidence="8">
    <location>
        <begin position="267"/>
        <end position="583"/>
    </location>
</feature>
<dbReference type="InterPro" id="IPR013815">
    <property type="entry name" value="ATP_grasp_subdomain_1"/>
</dbReference>
<protein>
    <recommendedName>
        <fullName evidence="8">Biotin carboxylation domain-containing protein</fullName>
    </recommendedName>
</protein>
<dbReference type="InterPro" id="IPR011990">
    <property type="entry name" value="TPR-like_helical_dom_sf"/>
</dbReference>
<dbReference type="PROSITE" id="PS51375">
    <property type="entry name" value="PPR"/>
    <property type="match status" value="1"/>
</dbReference>
<gene>
    <name evidence="9" type="ORF">VFH_III137080</name>
</gene>
<dbReference type="Pfam" id="PF02786">
    <property type="entry name" value="CPSase_L_D2"/>
    <property type="match status" value="1"/>
</dbReference>
<name>A0AAV1A1L2_VICFA</name>
<evidence type="ECO:0000313" key="9">
    <source>
        <dbReference type="EMBL" id="CAI8604525.1"/>
    </source>
</evidence>
<dbReference type="FunFam" id="3.30.1490.20:FF:000003">
    <property type="entry name" value="acetyl-CoA carboxylase isoform X1"/>
    <property type="match status" value="1"/>
</dbReference>
<dbReference type="Gene3D" id="3.90.1770.10">
    <property type="entry name" value="PreATP-grasp domain"/>
    <property type="match status" value="1"/>
</dbReference>
<reference evidence="9 10" key="1">
    <citation type="submission" date="2023-01" db="EMBL/GenBank/DDBJ databases">
        <authorList>
            <person name="Kreplak J."/>
        </authorList>
    </citation>
    <scope>NUCLEOTIDE SEQUENCE [LARGE SCALE GENOMIC DNA]</scope>
</reference>
<proteinExistence type="predicted"/>
<evidence type="ECO:0000256" key="5">
    <source>
        <dbReference type="ARBA" id="ARBA00022840"/>
    </source>
</evidence>
<dbReference type="SUPFAM" id="SSF52440">
    <property type="entry name" value="PreATP-grasp domain"/>
    <property type="match status" value="1"/>
</dbReference>
<keyword evidence="3" id="KW-0677">Repeat</keyword>
<feature type="repeat" description="PPR" evidence="7">
    <location>
        <begin position="66"/>
        <end position="100"/>
    </location>
</feature>
<dbReference type="InterPro" id="IPR002885">
    <property type="entry name" value="PPR_rpt"/>
</dbReference>
<dbReference type="Gene3D" id="3.30.470.20">
    <property type="entry name" value="ATP-grasp fold, B domain"/>
    <property type="match status" value="1"/>
</dbReference>
<evidence type="ECO:0000259" key="8">
    <source>
        <dbReference type="PROSITE" id="PS50979"/>
    </source>
</evidence>
<sequence length="583" mass="64678">MLFRVCSDNRLFPEAVRVFDYVEEKGFVIEERSCFVLLLALKRCGEIELCLRFFRRMVESNGIEIRVQSLTLVIDGLCKRGEVEKAKELMDEMVTKSIVKPTVFTYNKKGSKRDRCGCKPTKEDVKRCFMLEFDRSAFIIASTATEEEMLKWYNEHVVWGDKELKIKLLRKGILTRIYAPTVIIQSLRESGVFSSIIASAPTLSKDKFLHSIDSSNSTRVVASIFHSSRKVGRIKESQATARRITGVVVSKSIIISLVTATDVVIGEATVIVIGNNVTILYDASKVFDEISDRTLILKVSGLLRGGLNIGEVGCPPDAISYNNNYANVQLILECLCNCDYFDLHNLLILLTAMQCVFQIAEITHVDAVWPGWGHASENPELPDALKAKGIVFLGPPAVSMGALGDKIGSSLIAQAANVPTLPWSGSHVKFFSHWTTKMKNFENNIGSLNVKLTEQQLKEISDAVRVEEIAVNCQVVGYPAMIKASWGGGGKGIRKVHNDDEVRALFKQVQGEVPGSPIFIMKVASQSRHLEVQLICDQYGNVAALHSRDCSVQRRHQKIIEEGPITVAPPDSKISSISLLEIM</sequence>
<dbReference type="Pfam" id="PF00289">
    <property type="entry name" value="Biotin_carb_N"/>
    <property type="match status" value="1"/>
</dbReference>
<evidence type="ECO:0000256" key="6">
    <source>
        <dbReference type="ARBA" id="ARBA00023267"/>
    </source>
</evidence>
<dbReference type="Gene3D" id="3.30.1490.20">
    <property type="entry name" value="ATP-grasp fold, A domain"/>
    <property type="match status" value="1"/>
</dbReference>
<dbReference type="InterPro" id="IPR005481">
    <property type="entry name" value="BC-like_N"/>
</dbReference>
<dbReference type="Pfam" id="PF13041">
    <property type="entry name" value="PPR_2"/>
    <property type="match status" value="1"/>
</dbReference>
<dbReference type="InterPro" id="IPR016185">
    <property type="entry name" value="PreATP-grasp_dom_sf"/>
</dbReference>
<accession>A0AAV1A1L2</accession>
<keyword evidence="5" id="KW-0067">ATP-binding</keyword>
<evidence type="ECO:0000256" key="7">
    <source>
        <dbReference type="PROSITE-ProRule" id="PRU00708"/>
    </source>
</evidence>
<dbReference type="Proteomes" id="UP001157006">
    <property type="component" value="Chromosome 3"/>
</dbReference>
<dbReference type="AlphaFoldDB" id="A0AAV1A1L2"/>
<evidence type="ECO:0000256" key="2">
    <source>
        <dbReference type="ARBA" id="ARBA00022598"/>
    </source>
</evidence>
<dbReference type="GO" id="GO:0005524">
    <property type="term" value="F:ATP binding"/>
    <property type="evidence" value="ECO:0007669"/>
    <property type="project" value="UniProtKB-KW"/>
</dbReference>
<evidence type="ECO:0000256" key="1">
    <source>
        <dbReference type="ARBA" id="ARBA00001953"/>
    </source>
</evidence>
<dbReference type="InterPro" id="IPR011764">
    <property type="entry name" value="Biotin_carboxylation_dom"/>
</dbReference>
<dbReference type="InterPro" id="IPR049076">
    <property type="entry name" value="ACCA"/>
</dbReference>
<evidence type="ECO:0000256" key="3">
    <source>
        <dbReference type="ARBA" id="ARBA00022737"/>
    </source>
</evidence>
<dbReference type="PROSITE" id="PS50979">
    <property type="entry name" value="BC"/>
    <property type="match status" value="1"/>
</dbReference>
<keyword evidence="2" id="KW-0436">Ligase</keyword>
<evidence type="ECO:0000256" key="4">
    <source>
        <dbReference type="ARBA" id="ARBA00022741"/>
    </source>
</evidence>
<dbReference type="GO" id="GO:0006633">
    <property type="term" value="P:fatty acid biosynthetic process"/>
    <property type="evidence" value="ECO:0007669"/>
    <property type="project" value="TreeGrafter"/>
</dbReference>
<evidence type="ECO:0000313" key="10">
    <source>
        <dbReference type="Proteomes" id="UP001157006"/>
    </source>
</evidence>
<dbReference type="InterPro" id="IPR005479">
    <property type="entry name" value="CPAse_ATP-bd"/>
</dbReference>
<keyword evidence="10" id="KW-1185">Reference proteome</keyword>
<keyword evidence="4" id="KW-0547">Nucleotide-binding</keyword>
<organism evidence="9 10">
    <name type="scientific">Vicia faba</name>
    <name type="common">Broad bean</name>
    <name type="synonym">Faba vulgaris</name>
    <dbReference type="NCBI Taxonomy" id="3906"/>
    <lineage>
        <taxon>Eukaryota</taxon>
        <taxon>Viridiplantae</taxon>
        <taxon>Streptophyta</taxon>
        <taxon>Embryophyta</taxon>
        <taxon>Tracheophyta</taxon>
        <taxon>Spermatophyta</taxon>
        <taxon>Magnoliopsida</taxon>
        <taxon>eudicotyledons</taxon>
        <taxon>Gunneridae</taxon>
        <taxon>Pentapetalae</taxon>
        <taxon>rosids</taxon>
        <taxon>fabids</taxon>
        <taxon>Fabales</taxon>
        <taxon>Fabaceae</taxon>
        <taxon>Papilionoideae</taxon>
        <taxon>50 kb inversion clade</taxon>
        <taxon>NPAAA clade</taxon>
        <taxon>Hologalegina</taxon>
        <taxon>IRL clade</taxon>
        <taxon>Fabeae</taxon>
        <taxon>Vicia</taxon>
    </lineage>
</organism>
<dbReference type="Gene3D" id="3.40.50.20">
    <property type="match status" value="1"/>
</dbReference>
<comment type="cofactor">
    <cofactor evidence="1">
        <name>biotin</name>
        <dbReference type="ChEBI" id="CHEBI:57586"/>
    </cofactor>
</comment>
<dbReference type="Pfam" id="PF01535">
    <property type="entry name" value="PPR"/>
    <property type="match status" value="1"/>
</dbReference>
<dbReference type="EMBL" id="OX451738">
    <property type="protein sequence ID" value="CAI8604525.1"/>
    <property type="molecule type" value="Genomic_DNA"/>
</dbReference>
<dbReference type="NCBIfam" id="TIGR00756">
    <property type="entry name" value="PPR"/>
    <property type="match status" value="1"/>
</dbReference>
<dbReference type="SUPFAM" id="SSF56059">
    <property type="entry name" value="Glutathione synthetase ATP-binding domain-like"/>
    <property type="match status" value="1"/>
</dbReference>
<keyword evidence="6" id="KW-0092">Biotin</keyword>
<dbReference type="GO" id="GO:0003989">
    <property type="term" value="F:acetyl-CoA carboxylase activity"/>
    <property type="evidence" value="ECO:0007669"/>
    <property type="project" value="InterPro"/>
</dbReference>